<protein>
    <recommendedName>
        <fullName evidence="4">Thioredoxin</fullName>
    </recommendedName>
</protein>
<accession>S9ULD8</accession>
<evidence type="ECO:0000313" key="2">
    <source>
        <dbReference type="EMBL" id="EPY31642.1"/>
    </source>
</evidence>
<dbReference type="SUPFAM" id="SSF52833">
    <property type="entry name" value="Thioredoxin-like"/>
    <property type="match status" value="1"/>
</dbReference>
<dbReference type="AlphaFoldDB" id="S9ULD8"/>
<gene>
    <name evidence="2" type="ORF">STCU_03353</name>
</gene>
<organism evidence="2 3">
    <name type="scientific">Strigomonas culicis</name>
    <dbReference type="NCBI Taxonomy" id="28005"/>
    <lineage>
        <taxon>Eukaryota</taxon>
        <taxon>Discoba</taxon>
        <taxon>Euglenozoa</taxon>
        <taxon>Kinetoplastea</taxon>
        <taxon>Metakinetoplastina</taxon>
        <taxon>Trypanosomatida</taxon>
        <taxon>Trypanosomatidae</taxon>
        <taxon>Strigomonadinae</taxon>
        <taxon>Strigomonas</taxon>
    </lineage>
</organism>
<proteinExistence type="predicted"/>
<feature type="coiled-coil region" evidence="1">
    <location>
        <begin position="262"/>
        <end position="293"/>
    </location>
</feature>
<dbReference type="EMBL" id="ATMH01003353">
    <property type="protein sequence ID" value="EPY31642.1"/>
    <property type="molecule type" value="Genomic_DNA"/>
</dbReference>
<dbReference type="OrthoDB" id="272479at2759"/>
<dbReference type="InterPro" id="IPR036249">
    <property type="entry name" value="Thioredoxin-like_sf"/>
</dbReference>
<reference evidence="2 3" key="1">
    <citation type="journal article" date="2013" name="PLoS ONE">
        <title>Predicting the Proteins of Angomonas deanei, Strigomonas culicis and Their Respective Endosymbionts Reveals New Aspects of the Trypanosomatidae Family.</title>
        <authorList>
            <person name="Motta M.C."/>
            <person name="Martins A.C."/>
            <person name="de Souza S.S."/>
            <person name="Catta-Preta C.M."/>
            <person name="Silva R."/>
            <person name="Klein C.C."/>
            <person name="de Almeida L.G."/>
            <person name="de Lima Cunha O."/>
            <person name="Ciapina L.P."/>
            <person name="Brocchi M."/>
            <person name="Colabardini A.C."/>
            <person name="de Araujo Lima B."/>
            <person name="Machado C.R."/>
            <person name="de Almeida Soares C.M."/>
            <person name="Probst C.M."/>
            <person name="de Menezes C.B."/>
            <person name="Thompson C.E."/>
            <person name="Bartholomeu D.C."/>
            <person name="Gradia D.F."/>
            <person name="Pavoni D.P."/>
            <person name="Grisard E.C."/>
            <person name="Fantinatti-Garboggini F."/>
            <person name="Marchini F.K."/>
            <person name="Rodrigues-Luiz G.F."/>
            <person name="Wagner G."/>
            <person name="Goldman G.H."/>
            <person name="Fietto J.L."/>
            <person name="Elias M.C."/>
            <person name="Goldman M.H."/>
            <person name="Sagot M.F."/>
            <person name="Pereira M."/>
            <person name="Stoco P.H."/>
            <person name="de Mendonca-Neto R.P."/>
            <person name="Teixeira S.M."/>
            <person name="Maciel T.E."/>
            <person name="de Oliveira Mendes T.A."/>
            <person name="Urmenyi T.P."/>
            <person name="de Souza W."/>
            <person name="Schenkman S."/>
            <person name="de Vasconcelos A.T."/>
        </authorList>
    </citation>
    <scope>NUCLEOTIDE SEQUENCE [LARGE SCALE GENOMIC DNA]</scope>
</reference>
<name>S9ULD8_9TRYP</name>
<keyword evidence="3" id="KW-1185">Reference proteome</keyword>
<dbReference type="CDD" id="cd02947">
    <property type="entry name" value="TRX_family"/>
    <property type="match status" value="1"/>
</dbReference>
<dbReference type="Proteomes" id="UP000015354">
    <property type="component" value="Unassembled WGS sequence"/>
</dbReference>
<dbReference type="Gene3D" id="3.40.30.10">
    <property type="entry name" value="Glutaredoxin"/>
    <property type="match status" value="1"/>
</dbReference>
<comment type="caution">
    <text evidence="2">The sequence shown here is derived from an EMBL/GenBank/DDBJ whole genome shotgun (WGS) entry which is preliminary data.</text>
</comment>
<evidence type="ECO:0008006" key="4">
    <source>
        <dbReference type="Google" id="ProtNLM"/>
    </source>
</evidence>
<keyword evidence="1" id="KW-0175">Coiled coil</keyword>
<evidence type="ECO:0000256" key="1">
    <source>
        <dbReference type="SAM" id="Coils"/>
    </source>
</evidence>
<sequence length="555" mass="61110">MFFHLPSLRRLSVAAPGTLTFRSASAPSTAAARGVHHIVTAATFDSDVVQSQQAICLVYHVPGHGGCQAYLRETEKIVDRINAETSPDSTTTTTAVEREGGEEAAAVEVDLDGVSPQPQGAPATAKKEKKNKMSFLKLCFINADENRNLASAFSVERAKLPVTYFIMQSTIIDKVTGAVSPKRIEAILYKFLEHYQKELHVDLLQKRNAESLQGERGEAADGSDFRSPLPSATPADLVKGASTNFLIEKIFNALVGSERIRLPEQAEQLDGLKKTLQQAKQKAHDELQRLFKELGLDMRRWSEAELTAHYYKNPVFIAMGVLTALEGLFLARSYAALGDIDLKNVQWARNDLMKNFEPVLGEKKIKLCVALLDANVVKGQLRTAALLAGQDANRLASTLAAMEADQPDHSAPEQQQIAELQDMAAFIESQRAHCVQALQLIDEHIDTPHLLMEEAETDSFPQATMQGLFEQLQSLMRQRRQLQAAAAPKSATTTATASDLVAADAAPLIDTTAKRLHLIQQREDHTKTLITCIIQIYSQHPQSHVARSRFASLLY</sequence>
<evidence type="ECO:0000313" key="3">
    <source>
        <dbReference type="Proteomes" id="UP000015354"/>
    </source>
</evidence>